<dbReference type="EMBL" id="JACDUS010000001">
    <property type="protein sequence ID" value="MBA2880176.1"/>
    <property type="molecule type" value="Genomic_DNA"/>
</dbReference>
<keyword evidence="1" id="KW-0808">Transferase</keyword>
<reference evidence="1 2" key="1">
    <citation type="submission" date="2020-07" db="EMBL/GenBank/DDBJ databases">
        <title>Genomic Encyclopedia of Type Strains, Phase IV (KMG-IV): sequencing the most valuable type-strain genomes for metagenomic binning, comparative biology and taxonomic classification.</title>
        <authorList>
            <person name="Goeker M."/>
        </authorList>
    </citation>
    <scope>NUCLEOTIDE SEQUENCE [LARGE SCALE GENOMIC DNA]</scope>
    <source>
        <strain evidence="1 2">DSM 17721</strain>
    </source>
</reference>
<comment type="caution">
    <text evidence="1">The sequence shown here is derived from an EMBL/GenBank/DDBJ whole genome shotgun (WGS) entry which is preliminary data.</text>
</comment>
<dbReference type="RefSeq" id="WP_181549836.1">
    <property type="nucleotide sequence ID" value="NZ_JACDUS010000001.1"/>
</dbReference>
<keyword evidence="1" id="KW-0418">Kinase</keyword>
<keyword evidence="2" id="KW-1185">Reference proteome</keyword>
<dbReference type="Proteomes" id="UP000525298">
    <property type="component" value="Unassembled WGS sequence"/>
</dbReference>
<dbReference type="GO" id="GO:0016301">
    <property type="term" value="F:kinase activity"/>
    <property type="evidence" value="ECO:0007669"/>
    <property type="project" value="UniProtKB-KW"/>
</dbReference>
<dbReference type="InterPro" id="IPR027417">
    <property type="entry name" value="P-loop_NTPase"/>
</dbReference>
<gene>
    <name evidence="1" type="ORF">HNR65_000483</name>
</gene>
<dbReference type="Gene3D" id="3.40.50.300">
    <property type="entry name" value="P-loop containing nucleotide triphosphate hydrolases"/>
    <property type="match status" value="1"/>
</dbReference>
<accession>A0A7W0HJL0</accession>
<organism evidence="1 2">
    <name type="scientific">Desulfosalsimonas propionicica</name>
    <dbReference type="NCBI Taxonomy" id="332175"/>
    <lineage>
        <taxon>Bacteria</taxon>
        <taxon>Pseudomonadati</taxon>
        <taxon>Thermodesulfobacteriota</taxon>
        <taxon>Desulfobacteria</taxon>
        <taxon>Desulfobacterales</taxon>
        <taxon>Desulfosalsimonadaceae</taxon>
        <taxon>Desulfosalsimonas</taxon>
    </lineage>
</organism>
<dbReference type="Pfam" id="PF13189">
    <property type="entry name" value="Cytidylate_kin2"/>
    <property type="match status" value="1"/>
</dbReference>
<sequence length="288" mass="32738">MAIITISRGCFSHGKEVAEKTAEILGYKILSRETLIEEANQRYNVPEKELIQSIHDAPSVLERFTRGKEKYLSYIQAVLLEHAKDDNIVYHGHGSHILLPDISHVLNIRIIADLADRIDFMREKHNISEKEAISYINEEDNTRARWAHYLYKVDLTNPHSYAMTIRIKRMKVTDAAETICHAARRKTFVATPDSRKAIGDLALSSRVKAAIENYCKPDLKVSVNATSGIVYIKAETQNVRKSGYTSFKTEEYLREKTKKEITDEIGTAINGIPGIENVLYDIEPPSYT</sequence>
<evidence type="ECO:0000313" key="1">
    <source>
        <dbReference type="EMBL" id="MBA2880176.1"/>
    </source>
</evidence>
<proteinExistence type="predicted"/>
<protein>
    <submittedName>
        <fullName evidence="1">Cytidylate kinase</fullName>
    </submittedName>
</protein>
<name>A0A7W0HJL0_9BACT</name>
<evidence type="ECO:0000313" key="2">
    <source>
        <dbReference type="Proteomes" id="UP000525298"/>
    </source>
</evidence>
<dbReference type="AlphaFoldDB" id="A0A7W0HJL0"/>